<feature type="compositionally biased region" description="Basic and acidic residues" evidence="1">
    <location>
        <begin position="32"/>
        <end position="43"/>
    </location>
</feature>
<gene>
    <name evidence="2" type="ORF">FKG94_17830</name>
</gene>
<reference evidence="2 3" key="1">
    <citation type="submission" date="2019-06" db="EMBL/GenBank/DDBJ databases">
        <title>Whole genome sequence for Cellvibrionaceae sp. R142.</title>
        <authorList>
            <person name="Wang G."/>
        </authorList>
    </citation>
    <scope>NUCLEOTIDE SEQUENCE [LARGE SCALE GENOMIC DNA]</scope>
    <source>
        <strain evidence="2 3">R142</strain>
    </source>
</reference>
<accession>A0A545T8L1</accession>
<feature type="compositionally biased region" description="Low complexity" evidence="1">
    <location>
        <begin position="1"/>
        <end position="15"/>
    </location>
</feature>
<dbReference type="Proteomes" id="UP000319732">
    <property type="component" value="Unassembled WGS sequence"/>
</dbReference>
<dbReference type="RefSeq" id="WP_142905683.1">
    <property type="nucleotide sequence ID" value="NZ_ML660097.1"/>
</dbReference>
<dbReference type="EMBL" id="VHSG01000018">
    <property type="protein sequence ID" value="TQV73554.1"/>
    <property type="molecule type" value="Genomic_DNA"/>
</dbReference>
<dbReference type="AlphaFoldDB" id="A0A545T8L1"/>
<comment type="caution">
    <text evidence="2">The sequence shown here is derived from an EMBL/GenBank/DDBJ whole genome shotgun (WGS) entry which is preliminary data.</text>
</comment>
<proteinExistence type="predicted"/>
<feature type="compositionally biased region" description="Basic and acidic residues" evidence="1">
    <location>
        <begin position="63"/>
        <end position="80"/>
    </location>
</feature>
<sequence length="80" mass="8783">MVHIGPTTPVTPAKKVTGKSRKGAGIPAAAKATDEPAKPPAQDRRRHRERRQRQQKPLVDLRCGGDRRRGAGRPRIDTEA</sequence>
<name>A0A545T8L1_9GAMM</name>
<organism evidence="2 3">
    <name type="scientific">Exilibacterium tricleocarpae</name>
    <dbReference type="NCBI Taxonomy" id="2591008"/>
    <lineage>
        <taxon>Bacteria</taxon>
        <taxon>Pseudomonadati</taxon>
        <taxon>Pseudomonadota</taxon>
        <taxon>Gammaproteobacteria</taxon>
        <taxon>Cellvibrionales</taxon>
        <taxon>Cellvibrionaceae</taxon>
        <taxon>Exilibacterium</taxon>
    </lineage>
</organism>
<feature type="region of interest" description="Disordered" evidence="1">
    <location>
        <begin position="1"/>
        <end position="80"/>
    </location>
</feature>
<evidence type="ECO:0000313" key="2">
    <source>
        <dbReference type="EMBL" id="TQV73554.1"/>
    </source>
</evidence>
<feature type="compositionally biased region" description="Basic residues" evidence="1">
    <location>
        <begin position="44"/>
        <end position="54"/>
    </location>
</feature>
<evidence type="ECO:0000313" key="3">
    <source>
        <dbReference type="Proteomes" id="UP000319732"/>
    </source>
</evidence>
<protein>
    <submittedName>
        <fullName evidence="2">Uncharacterized protein</fullName>
    </submittedName>
</protein>
<keyword evidence="3" id="KW-1185">Reference proteome</keyword>
<evidence type="ECO:0000256" key="1">
    <source>
        <dbReference type="SAM" id="MobiDB-lite"/>
    </source>
</evidence>